<dbReference type="InterPro" id="IPR029063">
    <property type="entry name" value="SAM-dependent_MTases_sf"/>
</dbReference>
<keyword evidence="4 6" id="KW-0808">Transferase</keyword>
<feature type="binding site" evidence="6">
    <location>
        <position position="82"/>
    </location>
    <ligand>
        <name>S-adenosyl-L-methionine</name>
        <dbReference type="ChEBI" id="CHEBI:59789"/>
    </ligand>
</feature>
<name>A0A346NH91_9ALTE</name>
<evidence type="ECO:0000256" key="1">
    <source>
        <dbReference type="ARBA" id="ARBA00022490"/>
    </source>
</evidence>
<dbReference type="PANTHER" id="PTHR31760:SF0">
    <property type="entry name" value="S-ADENOSYL-L-METHIONINE-DEPENDENT METHYLTRANSFERASES SUPERFAMILY PROTEIN"/>
    <property type="match status" value="1"/>
</dbReference>
<dbReference type="EMBL" id="CP031769">
    <property type="protein sequence ID" value="AXR04898.1"/>
    <property type="molecule type" value="Genomic_DNA"/>
</dbReference>
<dbReference type="AlphaFoldDB" id="A0A346NH91"/>
<dbReference type="HAMAP" id="MF_00074">
    <property type="entry name" value="16SrRNA_methyltr_G"/>
    <property type="match status" value="1"/>
</dbReference>
<keyword evidence="5 6" id="KW-0949">S-adenosyl-L-methionine</keyword>
<evidence type="ECO:0000256" key="3">
    <source>
        <dbReference type="ARBA" id="ARBA00022603"/>
    </source>
</evidence>
<dbReference type="GO" id="GO:0070043">
    <property type="term" value="F:rRNA (guanine-N7-)-methyltransferase activity"/>
    <property type="evidence" value="ECO:0007669"/>
    <property type="project" value="UniProtKB-UniRule"/>
</dbReference>
<accession>A0A346NH91</accession>
<comment type="catalytic activity">
    <reaction evidence="6">
        <text>guanosine(527) in 16S rRNA + S-adenosyl-L-methionine = N(7)-methylguanosine(527) in 16S rRNA + S-adenosyl-L-homocysteine</text>
        <dbReference type="Rhea" id="RHEA:42732"/>
        <dbReference type="Rhea" id="RHEA-COMP:10209"/>
        <dbReference type="Rhea" id="RHEA-COMP:10210"/>
        <dbReference type="ChEBI" id="CHEBI:57856"/>
        <dbReference type="ChEBI" id="CHEBI:59789"/>
        <dbReference type="ChEBI" id="CHEBI:74269"/>
        <dbReference type="ChEBI" id="CHEBI:74480"/>
        <dbReference type="EC" id="2.1.1.170"/>
    </reaction>
</comment>
<dbReference type="NCBIfam" id="TIGR00138">
    <property type="entry name" value="rsmG_gidB"/>
    <property type="match status" value="1"/>
</dbReference>
<protein>
    <recommendedName>
        <fullName evidence="6">Ribosomal RNA small subunit methyltransferase G</fullName>
        <ecNumber evidence="6">2.1.1.170</ecNumber>
    </recommendedName>
    <alternativeName>
        <fullName evidence="6">16S rRNA 7-methylguanosine methyltransferase</fullName>
        <shortName evidence="6">16S rRNA m7G methyltransferase</shortName>
    </alternativeName>
</protein>
<feature type="binding site" evidence="6">
    <location>
        <position position="87"/>
    </location>
    <ligand>
        <name>S-adenosyl-L-methionine</name>
        <dbReference type="ChEBI" id="CHEBI:59789"/>
    </ligand>
</feature>
<dbReference type="CDD" id="cd02440">
    <property type="entry name" value="AdoMet_MTases"/>
    <property type="match status" value="1"/>
</dbReference>
<gene>
    <name evidence="6 7" type="primary">rsmG</name>
    <name evidence="7" type="ORF">D0Y50_00060</name>
</gene>
<dbReference type="SUPFAM" id="SSF53335">
    <property type="entry name" value="S-adenosyl-L-methionine-dependent methyltransferases"/>
    <property type="match status" value="1"/>
</dbReference>
<comment type="subcellular location">
    <subcellularLocation>
        <location evidence="6">Cytoplasm</location>
    </subcellularLocation>
</comment>
<dbReference type="KEGG" id="salm:D0Y50_00060"/>
<organism evidence="7 8">
    <name type="scientific">Salinimonas sediminis</name>
    <dbReference type="NCBI Taxonomy" id="2303538"/>
    <lineage>
        <taxon>Bacteria</taxon>
        <taxon>Pseudomonadati</taxon>
        <taxon>Pseudomonadota</taxon>
        <taxon>Gammaproteobacteria</taxon>
        <taxon>Alteromonadales</taxon>
        <taxon>Alteromonadaceae</taxon>
        <taxon>Alteromonas/Salinimonas group</taxon>
        <taxon>Salinimonas</taxon>
    </lineage>
</organism>
<dbReference type="Proteomes" id="UP000262073">
    <property type="component" value="Chromosome"/>
</dbReference>
<comment type="function">
    <text evidence="6">Specifically methylates the N7 position of guanine in position 527 of 16S rRNA.</text>
</comment>
<dbReference type="PIRSF" id="PIRSF003078">
    <property type="entry name" value="GidB"/>
    <property type="match status" value="1"/>
</dbReference>
<dbReference type="PANTHER" id="PTHR31760">
    <property type="entry name" value="S-ADENOSYL-L-METHIONINE-DEPENDENT METHYLTRANSFERASES SUPERFAMILY PROTEIN"/>
    <property type="match status" value="1"/>
</dbReference>
<dbReference type="InterPro" id="IPR003682">
    <property type="entry name" value="rRNA_ssu_MeTfrase_G"/>
</dbReference>
<evidence type="ECO:0000256" key="5">
    <source>
        <dbReference type="ARBA" id="ARBA00022691"/>
    </source>
</evidence>
<proteinExistence type="inferred from homology"/>
<keyword evidence="3 6" id="KW-0489">Methyltransferase</keyword>
<dbReference type="Gene3D" id="3.40.50.150">
    <property type="entry name" value="Vaccinia Virus protein VP39"/>
    <property type="match status" value="1"/>
</dbReference>
<comment type="caution">
    <text evidence="6">Lacks conserved residue(s) required for the propagation of feature annotation.</text>
</comment>
<evidence type="ECO:0000256" key="6">
    <source>
        <dbReference type="HAMAP-Rule" id="MF_00074"/>
    </source>
</evidence>
<evidence type="ECO:0000313" key="8">
    <source>
        <dbReference type="Proteomes" id="UP000262073"/>
    </source>
</evidence>
<sequence>MNNAVDEIKLAEILATGIDKMAVSVTAEQQEQLINFISLMHKWNKAYNLTSVREPEQMVIKHLLDSLSVAPFIDGKQVIDVGTGPGLPGMPLAIVHPHVQFTLLDSLGKRVRFMKQCVHELGLTNVTCLHSRVEAHQKSEPYDIVLSRAFASLKDMLHWCEHLVDSDGKFLALKGQFPQSEIDEVSSHFRVDTITALEVPDLVGERHLVTIRKV</sequence>
<feature type="binding site" evidence="6">
    <location>
        <position position="148"/>
    </location>
    <ligand>
        <name>S-adenosyl-L-methionine</name>
        <dbReference type="ChEBI" id="CHEBI:59789"/>
    </ligand>
</feature>
<keyword evidence="8" id="KW-1185">Reference proteome</keyword>
<dbReference type="GO" id="GO:0005829">
    <property type="term" value="C:cytosol"/>
    <property type="evidence" value="ECO:0007669"/>
    <property type="project" value="TreeGrafter"/>
</dbReference>
<evidence type="ECO:0000256" key="2">
    <source>
        <dbReference type="ARBA" id="ARBA00022552"/>
    </source>
</evidence>
<evidence type="ECO:0000313" key="7">
    <source>
        <dbReference type="EMBL" id="AXR04898.1"/>
    </source>
</evidence>
<dbReference type="EC" id="2.1.1.170" evidence="6"/>
<reference evidence="7 8" key="1">
    <citation type="submission" date="2018-08" db="EMBL/GenBank/DDBJ databases">
        <title>Salinimonas sediminis sp. nov., a piezophilic bacterium isolated from a deep-sea sediment sample from the New Britain Trench.</title>
        <authorList>
            <person name="Cao J."/>
        </authorList>
    </citation>
    <scope>NUCLEOTIDE SEQUENCE [LARGE SCALE GENOMIC DNA]</scope>
    <source>
        <strain evidence="7 8">N102</strain>
    </source>
</reference>
<keyword evidence="1 6" id="KW-0963">Cytoplasm</keyword>
<feature type="binding site" evidence="6">
    <location>
        <begin position="133"/>
        <end position="134"/>
    </location>
    <ligand>
        <name>S-adenosyl-L-methionine</name>
        <dbReference type="ChEBI" id="CHEBI:59789"/>
    </ligand>
</feature>
<dbReference type="OrthoDB" id="9808773at2"/>
<evidence type="ECO:0000256" key="4">
    <source>
        <dbReference type="ARBA" id="ARBA00022679"/>
    </source>
</evidence>
<keyword evidence="2 6" id="KW-0698">rRNA processing</keyword>
<comment type="similarity">
    <text evidence="6">Belongs to the methyltransferase superfamily. RNA methyltransferase RsmG family.</text>
</comment>
<dbReference type="Pfam" id="PF02527">
    <property type="entry name" value="GidB"/>
    <property type="match status" value="1"/>
</dbReference>